<keyword evidence="1" id="KW-1133">Transmembrane helix</keyword>
<keyword evidence="1" id="KW-0472">Membrane</keyword>
<keyword evidence="1" id="KW-0812">Transmembrane</keyword>
<gene>
    <name evidence="2" type="ORF">SAMN04487906_2694</name>
</gene>
<proteinExistence type="predicted"/>
<protein>
    <recommendedName>
        <fullName evidence="4">DoxX protein</fullName>
    </recommendedName>
</protein>
<feature type="transmembrane region" description="Helical" evidence="1">
    <location>
        <begin position="107"/>
        <end position="124"/>
    </location>
</feature>
<feature type="transmembrane region" description="Helical" evidence="1">
    <location>
        <begin position="82"/>
        <end position="101"/>
    </location>
</feature>
<dbReference type="RefSeq" id="WP_217643777.1">
    <property type="nucleotide sequence ID" value="NZ_FPAG01000008.1"/>
</dbReference>
<name>A0A1I6UX57_9FLAO</name>
<evidence type="ECO:0000256" key="1">
    <source>
        <dbReference type="SAM" id="Phobius"/>
    </source>
</evidence>
<sequence length="142" mass="15493">MLKFKVLMKLFYAGIRIFVGAQLMFAGYGETVALNELSSNIVSTSGGNILLENNVFQALLICLPFIKFGLGLFLLPGFFTKPSLIAGLVLFGVLTLVMMISGNSSEVIGNLFYLTFFAGLLKCLDYNNISLDNKANLTCRSL</sequence>
<evidence type="ECO:0000313" key="2">
    <source>
        <dbReference type="EMBL" id="SFT05954.1"/>
    </source>
</evidence>
<organism evidence="2 3">
    <name type="scientific">Zhouia amylolytica</name>
    <dbReference type="NCBI Taxonomy" id="376730"/>
    <lineage>
        <taxon>Bacteria</taxon>
        <taxon>Pseudomonadati</taxon>
        <taxon>Bacteroidota</taxon>
        <taxon>Flavobacteriia</taxon>
        <taxon>Flavobacteriales</taxon>
        <taxon>Flavobacteriaceae</taxon>
        <taxon>Zhouia</taxon>
    </lineage>
</organism>
<evidence type="ECO:0008006" key="4">
    <source>
        <dbReference type="Google" id="ProtNLM"/>
    </source>
</evidence>
<dbReference type="Proteomes" id="UP000183209">
    <property type="component" value="Unassembled WGS sequence"/>
</dbReference>
<accession>A0A1I6UX57</accession>
<feature type="transmembrane region" description="Helical" evidence="1">
    <location>
        <begin position="7"/>
        <end position="28"/>
    </location>
</feature>
<feature type="transmembrane region" description="Helical" evidence="1">
    <location>
        <begin position="55"/>
        <end position="75"/>
    </location>
</feature>
<dbReference type="AlphaFoldDB" id="A0A1I6UX57"/>
<dbReference type="EMBL" id="FPAG01000008">
    <property type="protein sequence ID" value="SFT05954.1"/>
    <property type="molecule type" value="Genomic_DNA"/>
</dbReference>
<reference evidence="2 3" key="1">
    <citation type="submission" date="2016-10" db="EMBL/GenBank/DDBJ databases">
        <authorList>
            <person name="de Groot N.N."/>
        </authorList>
    </citation>
    <scope>NUCLEOTIDE SEQUENCE [LARGE SCALE GENOMIC DNA]</scope>
    <source>
        <strain evidence="2 3">CGMCC 1.6114</strain>
    </source>
</reference>
<evidence type="ECO:0000313" key="3">
    <source>
        <dbReference type="Proteomes" id="UP000183209"/>
    </source>
</evidence>